<accession>A0A4C1YER9</accession>
<evidence type="ECO:0000313" key="1">
    <source>
        <dbReference type="EMBL" id="GBP74528.1"/>
    </source>
</evidence>
<sequence>MLWSTWLLYVNGPVPQVQYYSLIEYRRKITVSAGVFSSVSENSGGLLLFHYPDLCPSALSSDSPFLHRISYSYPRCWQRNGGSSASQMSMGGDEHPFSGDSHAFLSLDKAIKNETSSLVTEKSDETYVHSR</sequence>
<keyword evidence="2" id="KW-1185">Reference proteome</keyword>
<dbReference type="EMBL" id="BGZK01001211">
    <property type="protein sequence ID" value="GBP74528.1"/>
    <property type="molecule type" value="Genomic_DNA"/>
</dbReference>
<proteinExistence type="predicted"/>
<dbReference type="AlphaFoldDB" id="A0A4C1YER9"/>
<dbReference type="Proteomes" id="UP000299102">
    <property type="component" value="Unassembled WGS sequence"/>
</dbReference>
<evidence type="ECO:0000313" key="2">
    <source>
        <dbReference type="Proteomes" id="UP000299102"/>
    </source>
</evidence>
<reference evidence="1 2" key="1">
    <citation type="journal article" date="2019" name="Commun. Biol.">
        <title>The bagworm genome reveals a unique fibroin gene that provides high tensile strength.</title>
        <authorList>
            <person name="Kono N."/>
            <person name="Nakamura H."/>
            <person name="Ohtoshi R."/>
            <person name="Tomita M."/>
            <person name="Numata K."/>
            <person name="Arakawa K."/>
        </authorList>
    </citation>
    <scope>NUCLEOTIDE SEQUENCE [LARGE SCALE GENOMIC DNA]</scope>
</reference>
<organism evidence="1 2">
    <name type="scientific">Eumeta variegata</name>
    <name type="common">Bagworm moth</name>
    <name type="synonym">Eumeta japonica</name>
    <dbReference type="NCBI Taxonomy" id="151549"/>
    <lineage>
        <taxon>Eukaryota</taxon>
        <taxon>Metazoa</taxon>
        <taxon>Ecdysozoa</taxon>
        <taxon>Arthropoda</taxon>
        <taxon>Hexapoda</taxon>
        <taxon>Insecta</taxon>
        <taxon>Pterygota</taxon>
        <taxon>Neoptera</taxon>
        <taxon>Endopterygota</taxon>
        <taxon>Lepidoptera</taxon>
        <taxon>Glossata</taxon>
        <taxon>Ditrysia</taxon>
        <taxon>Tineoidea</taxon>
        <taxon>Psychidae</taxon>
        <taxon>Oiketicinae</taxon>
        <taxon>Eumeta</taxon>
    </lineage>
</organism>
<protein>
    <submittedName>
        <fullName evidence="1">Uncharacterized protein</fullName>
    </submittedName>
</protein>
<comment type="caution">
    <text evidence="1">The sequence shown here is derived from an EMBL/GenBank/DDBJ whole genome shotgun (WGS) entry which is preliminary data.</text>
</comment>
<gene>
    <name evidence="1" type="ORF">EVAR_84882_1</name>
</gene>
<name>A0A4C1YER9_EUMVA</name>